<dbReference type="EMBL" id="JAWDGP010007748">
    <property type="protein sequence ID" value="KAK3706269.1"/>
    <property type="molecule type" value="Genomic_DNA"/>
</dbReference>
<evidence type="ECO:0000313" key="3">
    <source>
        <dbReference type="Proteomes" id="UP001283361"/>
    </source>
</evidence>
<dbReference type="AlphaFoldDB" id="A0AAE1CKW7"/>
<proteinExistence type="predicted"/>
<keyword evidence="3" id="KW-1185">Reference proteome</keyword>
<keyword evidence="1" id="KW-0472">Membrane</keyword>
<keyword evidence="1" id="KW-1133">Transmembrane helix</keyword>
<name>A0AAE1CKW7_9GAST</name>
<comment type="caution">
    <text evidence="2">The sequence shown here is derived from an EMBL/GenBank/DDBJ whole genome shotgun (WGS) entry which is preliminary data.</text>
</comment>
<gene>
    <name evidence="2" type="ORF">RRG08_056486</name>
</gene>
<protein>
    <submittedName>
        <fullName evidence="2">Uncharacterized protein</fullName>
    </submittedName>
</protein>
<dbReference type="Proteomes" id="UP001283361">
    <property type="component" value="Unassembled WGS sequence"/>
</dbReference>
<organism evidence="2 3">
    <name type="scientific">Elysia crispata</name>
    <name type="common">lettuce slug</name>
    <dbReference type="NCBI Taxonomy" id="231223"/>
    <lineage>
        <taxon>Eukaryota</taxon>
        <taxon>Metazoa</taxon>
        <taxon>Spiralia</taxon>
        <taxon>Lophotrochozoa</taxon>
        <taxon>Mollusca</taxon>
        <taxon>Gastropoda</taxon>
        <taxon>Heterobranchia</taxon>
        <taxon>Euthyneura</taxon>
        <taxon>Panpulmonata</taxon>
        <taxon>Sacoglossa</taxon>
        <taxon>Placobranchoidea</taxon>
        <taxon>Plakobranchidae</taxon>
        <taxon>Elysia</taxon>
    </lineage>
</organism>
<reference evidence="2" key="1">
    <citation type="journal article" date="2023" name="G3 (Bethesda)">
        <title>A reference genome for the long-term kleptoplast-retaining sea slug Elysia crispata morphotype clarki.</title>
        <authorList>
            <person name="Eastman K.E."/>
            <person name="Pendleton A.L."/>
            <person name="Shaikh M.A."/>
            <person name="Suttiyut T."/>
            <person name="Ogas R."/>
            <person name="Tomko P."/>
            <person name="Gavelis G."/>
            <person name="Widhalm J.R."/>
            <person name="Wisecaver J.H."/>
        </authorList>
    </citation>
    <scope>NUCLEOTIDE SEQUENCE</scope>
    <source>
        <strain evidence="2">ECLA1</strain>
    </source>
</reference>
<accession>A0AAE1CKW7</accession>
<evidence type="ECO:0000313" key="2">
    <source>
        <dbReference type="EMBL" id="KAK3706269.1"/>
    </source>
</evidence>
<feature type="transmembrane region" description="Helical" evidence="1">
    <location>
        <begin position="95"/>
        <end position="114"/>
    </location>
</feature>
<keyword evidence="1" id="KW-0812">Transmembrane</keyword>
<sequence>MADTNGRSTNLRELLTQDINLRASKIEHCTEEMIRAQMPCCPRRLSVIFGDWSVLNAPWLKAVLSWFGLFGEVTSHAPVLFPHRRPRRLKMFWKMIRHAIVLSPLVVNAGAFTVRD</sequence>
<evidence type="ECO:0000256" key="1">
    <source>
        <dbReference type="SAM" id="Phobius"/>
    </source>
</evidence>